<dbReference type="InterPro" id="IPR047650">
    <property type="entry name" value="Transpos_IS110"/>
</dbReference>
<evidence type="ECO:0000259" key="2">
    <source>
        <dbReference type="Pfam" id="PF02371"/>
    </source>
</evidence>
<dbReference type="InterPro" id="IPR003346">
    <property type="entry name" value="Transposase_20"/>
</dbReference>
<dbReference type="RefSeq" id="WP_236333537.1">
    <property type="nucleotide sequence ID" value="NZ_JAKIJS010000001.1"/>
</dbReference>
<evidence type="ECO:0000259" key="1">
    <source>
        <dbReference type="Pfam" id="PF01548"/>
    </source>
</evidence>
<dbReference type="Proteomes" id="UP001649381">
    <property type="component" value="Unassembled WGS sequence"/>
</dbReference>
<sequence length="399" mass="46003">MDPVIGLDVAKGKSQVQAFLQKKNPYKKSFVFEHNVLGLQDFYQFFKEVEEAAGLPPAVVFESTGHYHEPVLQFLEERGIVYYLINPVISHEAKKMSLRKVKTDAIDAFRLGELYYLYDDLQPFQKKTIEHMNLRNLTRQHDALTESYVKIKLQFQTILDQVFPEFKTVFGALYSRTSLTTLLNYQTPQGVMGESVEQIAEVIFNQGAKRSYKWSLEKAYKLKEAAERDPFKRNLYTSHIVTLTMYIQMLLQHQRHLSKLLQEIDALADKFEDYKIIQSIPGIGGKIAATIISEIGEIDQFTHAKKLVAYAGVDPSVHESGKFKATINRITKRGSSRLRQTLYTAVQCGITKNRNPKLRSYYDQKREEGKPHKVAIIACVNKLIHWIYAILKRKEAFKV</sequence>
<accession>A0ABS9H1L8</accession>
<comment type="caution">
    <text evidence="3">The sequence shown here is derived from an EMBL/GenBank/DDBJ whole genome shotgun (WGS) entry which is preliminary data.</text>
</comment>
<feature type="domain" description="Transposase IS116/IS110/IS902 C-terminal" evidence="2">
    <location>
        <begin position="275"/>
        <end position="362"/>
    </location>
</feature>
<dbReference type="NCBIfam" id="NF033542">
    <property type="entry name" value="transpos_IS110"/>
    <property type="match status" value="1"/>
</dbReference>
<evidence type="ECO:0000313" key="3">
    <source>
        <dbReference type="EMBL" id="MCF6137720.1"/>
    </source>
</evidence>
<proteinExistence type="predicted"/>
<reference evidence="3 4" key="1">
    <citation type="submission" date="2022-01" db="EMBL/GenBank/DDBJ databases">
        <title>Alkalihalobacillus sp. EGI L200015, a novel bacterium isolated from a salt lake sediment.</title>
        <authorList>
            <person name="Gao L."/>
            <person name="Fang B.-Z."/>
            <person name="Li W.-J."/>
        </authorList>
    </citation>
    <scope>NUCLEOTIDE SEQUENCE [LARGE SCALE GENOMIC DNA]</scope>
    <source>
        <strain evidence="3 4">KCTC 12718</strain>
    </source>
</reference>
<dbReference type="EMBL" id="JAKIJS010000001">
    <property type="protein sequence ID" value="MCF6137720.1"/>
    <property type="molecule type" value="Genomic_DNA"/>
</dbReference>
<protein>
    <submittedName>
        <fullName evidence="3">IS110 family transposase</fullName>
    </submittedName>
</protein>
<dbReference type="InterPro" id="IPR002525">
    <property type="entry name" value="Transp_IS110-like_N"/>
</dbReference>
<dbReference type="PANTHER" id="PTHR33055">
    <property type="entry name" value="TRANSPOSASE FOR INSERTION SEQUENCE ELEMENT IS1111A"/>
    <property type="match status" value="1"/>
</dbReference>
<organism evidence="3 4">
    <name type="scientific">Pseudalkalibacillus berkeleyi</name>
    <dbReference type="NCBI Taxonomy" id="1069813"/>
    <lineage>
        <taxon>Bacteria</taxon>
        <taxon>Bacillati</taxon>
        <taxon>Bacillota</taxon>
        <taxon>Bacilli</taxon>
        <taxon>Bacillales</taxon>
        <taxon>Fictibacillaceae</taxon>
        <taxon>Pseudalkalibacillus</taxon>
    </lineage>
</organism>
<keyword evidence="4" id="KW-1185">Reference proteome</keyword>
<name>A0ABS9H1L8_9BACL</name>
<dbReference type="Pfam" id="PF02371">
    <property type="entry name" value="Transposase_20"/>
    <property type="match status" value="1"/>
</dbReference>
<dbReference type="Pfam" id="PF01548">
    <property type="entry name" value="DEDD_Tnp_IS110"/>
    <property type="match status" value="1"/>
</dbReference>
<evidence type="ECO:0000313" key="4">
    <source>
        <dbReference type="Proteomes" id="UP001649381"/>
    </source>
</evidence>
<dbReference type="PANTHER" id="PTHR33055:SF13">
    <property type="entry name" value="TRANSPOSASE"/>
    <property type="match status" value="1"/>
</dbReference>
<gene>
    <name evidence="3" type="ORF">L2716_08255</name>
</gene>
<feature type="domain" description="Transposase IS110-like N-terminal" evidence="1">
    <location>
        <begin position="5"/>
        <end position="164"/>
    </location>
</feature>